<protein>
    <submittedName>
        <fullName evidence="2">Uncharacterized protein</fullName>
    </submittedName>
</protein>
<dbReference type="Proteomes" id="UP000030645">
    <property type="component" value="Unassembled WGS sequence"/>
</dbReference>
<accession>W9RZY7</accession>
<dbReference type="EMBL" id="KE345525">
    <property type="protein sequence ID" value="EXC05291.1"/>
    <property type="molecule type" value="Genomic_DNA"/>
</dbReference>
<evidence type="ECO:0000313" key="2">
    <source>
        <dbReference type="EMBL" id="EXC05291.1"/>
    </source>
</evidence>
<gene>
    <name evidence="2" type="ORF">L484_012324</name>
</gene>
<proteinExistence type="predicted"/>
<evidence type="ECO:0000313" key="3">
    <source>
        <dbReference type="Proteomes" id="UP000030645"/>
    </source>
</evidence>
<organism evidence="2 3">
    <name type="scientific">Morus notabilis</name>
    <dbReference type="NCBI Taxonomy" id="981085"/>
    <lineage>
        <taxon>Eukaryota</taxon>
        <taxon>Viridiplantae</taxon>
        <taxon>Streptophyta</taxon>
        <taxon>Embryophyta</taxon>
        <taxon>Tracheophyta</taxon>
        <taxon>Spermatophyta</taxon>
        <taxon>Magnoliopsida</taxon>
        <taxon>eudicotyledons</taxon>
        <taxon>Gunneridae</taxon>
        <taxon>Pentapetalae</taxon>
        <taxon>rosids</taxon>
        <taxon>fabids</taxon>
        <taxon>Rosales</taxon>
        <taxon>Moraceae</taxon>
        <taxon>Moreae</taxon>
        <taxon>Morus</taxon>
    </lineage>
</organism>
<evidence type="ECO:0000256" key="1">
    <source>
        <dbReference type="SAM" id="MobiDB-lite"/>
    </source>
</evidence>
<keyword evidence="3" id="KW-1185">Reference proteome</keyword>
<feature type="compositionally biased region" description="Basic and acidic residues" evidence="1">
    <location>
        <begin position="63"/>
        <end position="76"/>
    </location>
</feature>
<feature type="region of interest" description="Disordered" evidence="1">
    <location>
        <begin position="63"/>
        <end position="84"/>
    </location>
</feature>
<sequence>MVTTTATNPQSMVDGDIESGEEIFWNVVLNLNLEKSSELVGGFGHLFSLQMLMTATSSPQEIERSCRGSHVVDHNLRTPKRRKR</sequence>
<reference evidence="3" key="1">
    <citation type="submission" date="2013-01" db="EMBL/GenBank/DDBJ databases">
        <title>Draft Genome Sequence of a Mulberry Tree, Morus notabilis C.K. Schneid.</title>
        <authorList>
            <person name="He N."/>
            <person name="Zhao S."/>
        </authorList>
    </citation>
    <scope>NUCLEOTIDE SEQUENCE</scope>
</reference>
<name>W9RZY7_9ROSA</name>
<dbReference type="AlphaFoldDB" id="W9RZY7"/>